<name>A0A8S5Q1T6_9CAUD</name>
<reference evidence="2" key="1">
    <citation type="journal article" date="2021" name="Proc. Natl. Acad. Sci. U.S.A.">
        <title>A Catalog of Tens of Thousands of Viruses from Human Metagenomes Reveals Hidden Associations with Chronic Diseases.</title>
        <authorList>
            <person name="Tisza M.J."/>
            <person name="Buck C.B."/>
        </authorList>
    </citation>
    <scope>NUCLEOTIDE SEQUENCE</scope>
    <source>
        <strain evidence="2">CtOCb13</strain>
    </source>
</reference>
<protein>
    <submittedName>
        <fullName evidence="2">Uncharacterized protein</fullName>
    </submittedName>
</protein>
<feature type="compositionally biased region" description="Basic residues" evidence="1">
    <location>
        <begin position="21"/>
        <end position="41"/>
    </location>
</feature>
<evidence type="ECO:0000256" key="1">
    <source>
        <dbReference type="SAM" id="MobiDB-lite"/>
    </source>
</evidence>
<evidence type="ECO:0000313" key="2">
    <source>
        <dbReference type="EMBL" id="DAE12707.1"/>
    </source>
</evidence>
<dbReference type="EMBL" id="BK015555">
    <property type="protein sequence ID" value="DAE12707.1"/>
    <property type="molecule type" value="Genomic_DNA"/>
</dbReference>
<accession>A0A8S5Q1T6</accession>
<feature type="region of interest" description="Disordered" evidence="1">
    <location>
        <begin position="14"/>
        <end position="41"/>
    </location>
</feature>
<sequence>MNPMLEIKFREGEKEKLLQKPQKKPLRKKRRKLKKKRGPKAISRKKRFKFIETQVGHFLYVYAPLQYCLLMDYYQAMKMVGRHQGISYNIIETIALHSDNPAFRTARFRRALIAYRRFGLKPLRPTGWTLKDACYFARNSFHVYEAIKRCTE</sequence>
<organism evidence="2">
    <name type="scientific">Siphoviridae sp. ctOCb13</name>
    <dbReference type="NCBI Taxonomy" id="2825477"/>
    <lineage>
        <taxon>Viruses</taxon>
        <taxon>Duplodnaviria</taxon>
        <taxon>Heunggongvirae</taxon>
        <taxon>Uroviricota</taxon>
        <taxon>Caudoviricetes</taxon>
    </lineage>
</organism>
<proteinExistence type="predicted"/>